<evidence type="ECO:0000313" key="3">
    <source>
        <dbReference type="Proteomes" id="UP000249082"/>
    </source>
</evidence>
<dbReference type="PANTHER" id="PTHR42924">
    <property type="entry name" value="EXONUCLEASE"/>
    <property type="match status" value="1"/>
</dbReference>
<name>A0A2W5QI39_9SPHN</name>
<dbReference type="Gene3D" id="3.20.20.140">
    <property type="entry name" value="Metal-dependent hydrolases"/>
    <property type="match status" value="1"/>
</dbReference>
<organism evidence="2 3">
    <name type="scientific">Novosphingobium pentaromativorans</name>
    <dbReference type="NCBI Taxonomy" id="205844"/>
    <lineage>
        <taxon>Bacteria</taxon>
        <taxon>Pseudomonadati</taxon>
        <taxon>Pseudomonadota</taxon>
        <taxon>Alphaproteobacteria</taxon>
        <taxon>Sphingomonadales</taxon>
        <taxon>Sphingomonadaceae</taxon>
        <taxon>Novosphingobium</taxon>
    </lineage>
</organism>
<evidence type="ECO:0000313" key="2">
    <source>
        <dbReference type="EMBL" id="PZQ57417.1"/>
    </source>
</evidence>
<dbReference type="PANTHER" id="PTHR42924:SF3">
    <property type="entry name" value="POLYMERASE_HISTIDINOL PHOSPHATASE N-TERMINAL DOMAIN-CONTAINING PROTEIN"/>
    <property type="match status" value="1"/>
</dbReference>
<dbReference type="GO" id="GO:0035312">
    <property type="term" value="F:5'-3' DNA exonuclease activity"/>
    <property type="evidence" value="ECO:0007669"/>
    <property type="project" value="TreeGrafter"/>
</dbReference>
<evidence type="ECO:0000256" key="1">
    <source>
        <dbReference type="SAM" id="SignalP"/>
    </source>
</evidence>
<comment type="caution">
    <text evidence="2">The sequence shown here is derived from an EMBL/GenBank/DDBJ whole genome shotgun (WGS) entry which is preliminary data.</text>
</comment>
<protein>
    <submittedName>
        <fullName evidence="2">Phosphotransferase</fullName>
    </submittedName>
</protein>
<sequence>MSKTFSRLASLAILLASALGSHQAIAQDLPEWDKVPLAKGHEKPDLVLTGTVDRSDYQRNVPVSFDVPGGVTRIGVEYEYTRPDGKTVINLGLFDGKTFRGWSGSNKHTVVIDENNATPSFIAGPVGGRRWSLDLGVSYIGEGVTSRYTARIWFWRPGEMPAVSTFSPEPLEVADKWYRGDFHLHTGHSDGFCTSRKGRNVPCPLYRTVDAALAAHLDFAAITDHNNVALYGSMRELQPFYDDILLIPGREMTTEQGHANVFGTTEYIDHRLGEKSMPDMATMIEQSHAAGGLFSINHPGSPTDFRCRGCGWSAPEATYAMTDAMEVMNSGNLWKQLGGGDAGDDVAIWEKQLAQGRRITAIGGSDNHDVNLGRLGVGFPTTLVRAPQLSERAILDAVKAGHVMIDMTGKPGLGFELEAQGEAGSGTVGDTFRLGQGQNLRMSLTVSGAKGRSLVGFLDGQPMPGLSRDGLSDKDAVTLNWTSDGARHWIRFELRDGKQRLFMTNPVYVNY</sequence>
<reference evidence="2 3" key="1">
    <citation type="submission" date="2017-08" db="EMBL/GenBank/DDBJ databases">
        <title>Infants hospitalized years apart are colonized by the same room-sourced microbial strains.</title>
        <authorList>
            <person name="Brooks B."/>
            <person name="Olm M.R."/>
            <person name="Firek B.A."/>
            <person name="Baker R."/>
            <person name="Thomas B.C."/>
            <person name="Morowitz M.J."/>
            <person name="Banfield J.F."/>
        </authorList>
    </citation>
    <scope>NUCLEOTIDE SEQUENCE [LARGE SCALE GENOMIC DNA]</scope>
    <source>
        <strain evidence="2">S2_005_002_R2_33</strain>
    </source>
</reference>
<gene>
    <name evidence="2" type="ORF">DI555_00290</name>
</gene>
<dbReference type="InterPro" id="IPR016195">
    <property type="entry name" value="Pol/histidinol_Pase-like"/>
</dbReference>
<feature type="signal peptide" evidence="1">
    <location>
        <begin position="1"/>
        <end position="26"/>
    </location>
</feature>
<dbReference type="NCBIfam" id="NF038032">
    <property type="entry name" value="CehA_McbA_metalo"/>
    <property type="match status" value="1"/>
</dbReference>
<dbReference type="InterPro" id="IPR052018">
    <property type="entry name" value="PHP_domain"/>
</dbReference>
<dbReference type="AlphaFoldDB" id="A0A2W5QI39"/>
<dbReference type="SUPFAM" id="SSF89550">
    <property type="entry name" value="PHP domain-like"/>
    <property type="match status" value="1"/>
</dbReference>
<dbReference type="GO" id="GO:0004534">
    <property type="term" value="F:5'-3' RNA exonuclease activity"/>
    <property type="evidence" value="ECO:0007669"/>
    <property type="project" value="TreeGrafter"/>
</dbReference>
<keyword evidence="1" id="KW-0732">Signal</keyword>
<proteinExistence type="predicted"/>
<accession>A0A2W5QI39</accession>
<dbReference type="Proteomes" id="UP000249082">
    <property type="component" value="Unassembled WGS sequence"/>
</dbReference>
<feature type="chain" id="PRO_5015878126" evidence="1">
    <location>
        <begin position="27"/>
        <end position="511"/>
    </location>
</feature>
<keyword evidence="2" id="KW-0808">Transferase</keyword>
<dbReference type="EMBL" id="QFPX01000001">
    <property type="protein sequence ID" value="PZQ57417.1"/>
    <property type="molecule type" value="Genomic_DNA"/>
</dbReference>
<dbReference type="GO" id="GO:0016740">
    <property type="term" value="F:transferase activity"/>
    <property type="evidence" value="ECO:0007669"/>
    <property type="project" value="UniProtKB-KW"/>
</dbReference>